<evidence type="ECO:0000256" key="1">
    <source>
        <dbReference type="SAM" id="MobiDB-lite"/>
    </source>
</evidence>
<feature type="region of interest" description="Disordered" evidence="1">
    <location>
        <begin position="45"/>
        <end position="117"/>
    </location>
</feature>
<evidence type="ECO:0000313" key="2">
    <source>
        <dbReference type="EMBL" id="KKN65080.1"/>
    </source>
</evidence>
<sequence>MSDPVSNSEVEDVLSSIRRLVSEDRHPINRNRLDVPKDDKLVLTPSFRVASDTPAADSFRSQRKPMQPSGAMGGGTSRDTADFAFPAEAQNDNDHLDPSADPSDVFHSGEIENSFDPASRLSVAEEFEDVDLIADELDQSPQNIAADTKHTNIEEEKTQHLQSNLSAFRFSARPPGILDLGASELVEDVPPTPDRLSAKIAALETAISRIPETYEPDEPGDNEYSGSDAPAMAWEDDVELDATGARLSAVADEGALDATLTFSPGAKHSASDDVGADPLSEMEFASEDLIGDIEDEMAQKIDPVASREPEQDAGLGLGGEEYIDEEMLRDLVSEIVRTELQGALGERITRNVRKLVRREIHRALTSQDLE</sequence>
<gene>
    <name evidence="2" type="ORF">LCGC14_0485400</name>
</gene>
<name>A0A0F9S845_9ZZZZ</name>
<accession>A0A0F9S845</accession>
<dbReference type="AlphaFoldDB" id="A0A0F9S845"/>
<organism evidence="2">
    <name type="scientific">marine sediment metagenome</name>
    <dbReference type="NCBI Taxonomy" id="412755"/>
    <lineage>
        <taxon>unclassified sequences</taxon>
        <taxon>metagenomes</taxon>
        <taxon>ecological metagenomes</taxon>
    </lineage>
</organism>
<comment type="caution">
    <text evidence="2">The sequence shown here is derived from an EMBL/GenBank/DDBJ whole genome shotgun (WGS) entry which is preliminary data.</text>
</comment>
<reference evidence="2" key="1">
    <citation type="journal article" date="2015" name="Nature">
        <title>Complex archaea that bridge the gap between prokaryotes and eukaryotes.</title>
        <authorList>
            <person name="Spang A."/>
            <person name="Saw J.H."/>
            <person name="Jorgensen S.L."/>
            <person name="Zaremba-Niedzwiedzka K."/>
            <person name="Martijn J."/>
            <person name="Lind A.E."/>
            <person name="van Eijk R."/>
            <person name="Schleper C."/>
            <person name="Guy L."/>
            <person name="Ettema T.J."/>
        </authorList>
    </citation>
    <scope>NUCLEOTIDE SEQUENCE</scope>
</reference>
<proteinExistence type="predicted"/>
<dbReference type="EMBL" id="LAZR01000535">
    <property type="protein sequence ID" value="KKN65080.1"/>
    <property type="molecule type" value="Genomic_DNA"/>
</dbReference>
<protein>
    <submittedName>
        <fullName evidence="2">Uncharacterized protein</fullName>
    </submittedName>
</protein>